<evidence type="ECO:0000256" key="1">
    <source>
        <dbReference type="SAM" id="SignalP"/>
    </source>
</evidence>
<accession>A0A921R803</accession>
<dbReference type="EMBL" id="CM027683">
    <property type="protein sequence ID" value="KAG0535010.1"/>
    <property type="molecule type" value="Genomic_DNA"/>
</dbReference>
<reference evidence="2" key="2">
    <citation type="submission" date="2020-10" db="EMBL/GenBank/DDBJ databases">
        <authorList>
            <person name="Cooper E.A."/>
            <person name="Brenton Z.W."/>
            <person name="Flinn B.S."/>
            <person name="Jenkins J."/>
            <person name="Shu S."/>
            <person name="Flowers D."/>
            <person name="Luo F."/>
            <person name="Wang Y."/>
            <person name="Xia P."/>
            <person name="Barry K."/>
            <person name="Daum C."/>
            <person name="Lipzen A."/>
            <person name="Yoshinaga Y."/>
            <person name="Schmutz J."/>
            <person name="Saski C."/>
            <person name="Vermerris W."/>
            <person name="Kresovich S."/>
        </authorList>
    </citation>
    <scope>NUCLEOTIDE SEQUENCE</scope>
</reference>
<protein>
    <submittedName>
        <fullName evidence="2">Uncharacterized protein</fullName>
    </submittedName>
</protein>
<evidence type="ECO:0000313" key="3">
    <source>
        <dbReference type="Proteomes" id="UP000807115"/>
    </source>
</evidence>
<name>A0A921R803_SORBI</name>
<dbReference type="AlphaFoldDB" id="A0A921R803"/>
<gene>
    <name evidence="2" type="ORF">BDA96_04G328900</name>
</gene>
<reference evidence="2" key="1">
    <citation type="journal article" date="2019" name="BMC Genomics">
        <title>A new reference genome for Sorghum bicolor reveals high levels of sequence similarity between sweet and grain genotypes: implications for the genetics of sugar metabolism.</title>
        <authorList>
            <person name="Cooper E.A."/>
            <person name="Brenton Z.W."/>
            <person name="Flinn B.S."/>
            <person name="Jenkins J."/>
            <person name="Shu S."/>
            <person name="Flowers D."/>
            <person name="Luo F."/>
            <person name="Wang Y."/>
            <person name="Xia P."/>
            <person name="Barry K."/>
            <person name="Daum C."/>
            <person name="Lipzen A."/>
            <person name="Yoshinaga Y."/>
            <person name="Schmutz J."/>
            <person name="Saski C."/>
            <person name="Vermerris W."/>
            <person name="Kresovich S."/>
        </authorList>
    </citation>
    <scope>NUCLEOTIDE SEQUENCE</scope>
</reference>
<dbReference type="Proteomes" id="UP000807115">
    <property type="component" value="Chromosome 4"/>
</dbReference>
<organism evidence="2 3">
    <name type="scientific">Sorghum bicolor</name>
    <name type="common">Sorghum</name>
    <name type="synonym">Sorghum vulgare</name>
    <dbReference type="NCBI Taxonomy" id="4558"/>
    <lineage>
        <taxon>Eukaryota</taxon>
        <taxon>Viridiplantae</taxon>
        <taxon>Streptophyta</taxon>
        <taxon>Embryophyta</taxon>
        <taxon>Tracheophyta</taxon>
        <taxon>Spermatophyta</taxon>
        <taxon>Magnoliopsida</taxon>
        <taxon>Liliopsida</taxon>
        <taxon>Poales</taxon>
        <taxon>Poaceae</taxon>
        <taxon>PACMAD clade</taxon>
        <taxon>Panicoideae</taxon>
        <taxon>Andropogonodae</taxon>
        <taxon>Andropogoneae</taxon>
        <taxon>Sorghinae</taxon>
        <taxon>Sorghum</taxon>
    </lineage>
</organism>
<comment type="caution">
    <text evidence="2">The sequence shown here is derived from an EMBL/GenBank/DDBJ whole genome shotgun (WGS) entry which is preliminary data.</text>
</comment>
<keyword evidence="1" id="KW-0732">Signal</keyword>
<feature type="signal peptide" evidence="1">
    <location>
        <begin position="1"/>
        <end position="30"/>
    </location>
</feature>
<sequence length="180" mass="19586">MRCERAFTRPPRRSAVPLSLCLCATVTVLALPDHETRAYVRSHRPPSRPVAWRATAQSSQDGAGACMGDWGPIDRPSAPGKGMDDDAKCQNRRFLCCQQKLLPSPAGVFIDVCSVTSLLPSSDLIVLCPPSTALFSGTGPIVSAIYRDYCIVNGFIAVLLLKRFLNATSRNAGIRYMLCR</sequence>
<feature type="chain" id="PRO_5037757622" evidence="1">
    <location>
        <begin position="31"/>
        <end position="180"/>
    </location>
</feature>
<evidence type="ECO:0000313" key="2">
    <source>
        <dbReference type="EMBL" id="KAG0535010.1"/>
    </source>
</evidence>
<proteinExistence type="predicted"/>